<sequence>MTAQLYVHDILRPHVLLLMQQLPGAIFQQDNARPHTARVSQDPSLACSIPSLSPIEHIWNHLGRRVGHPTSFNELEARLQQIWNEMSQDIIQNLYASMPDCIASCIRARGGSTGY</sequence>
<dbReference type="InterPro" id="IPR036397">
    <property type="entry name" value="RNaseH_sf"/>
</dbReference>
<keyword evidence="2" id="KW-1185">Reference proteome</keyword>
<name>A0A8X6T8E2_TRICX</name>
<proteinExistence type="predicted"/>
<comment type="caution">
    <text evidence="1">The sequence shown here is derived from an EMBL/GenBank/DDBJ whole genome shotgun (WGS) entry which is preliminary data.</text>
</comment>
<dbReference type="Gene3D" id="3.30.420.10">
    <property type="entry name" value="Ribonuclease H-like superfamily/Ribonuclease H"/>
    <property type="match status" value="1"/>
</dbReference>
<protein>
    <submittedName>
        <fullName evidence="1">Transposable element Tcb1 transposase</fullName>
    </submittedName>
</protein>
<dbReference type="GO" id="GO:0003676">
    <property type="term" value="F:nucleic acid binding"/>
    <property type="evidence" value="ECO:0007669"/>
    <property type="project" value="InterPro"/>
</dbReference>
<dbReference type="AlphaFoldDB" id="A0A8X6T8E2"/>
<reference evidence="1" key="1">
    <citation type="submission" date="2020-08" db="EMBL/GenBank/DDBJ databases">
        <title>Multicomponent nature underlies the extraordinary mechanical properties of spider dragline silk.</title>
        <authorList>
            <person name="Kono N."/>
            <person name="Nakamura H."/>
            <person name="Mori M."/>
            <person name="Yoshida Y."/>
            <person name="Ohtoshi R."/>
            <person name="Malay A.D."/>
            <person name="Moran D.A.P."/>
            <person name="Tomita M."/>
            <person name="Numata K."/>
            <person name="Arakawa K."/>
        </authorList>
    </citation>
    <scope>NUCLEOTIDE SEQUENCE</scope>
</reference>
<dbReference type="EMBL" id="BMAU01021357">
    <property type="protein sequence ID" value="GFY21348.1"/>
    <property type="molecule type" value="Genomic_DNA"/>
</dbReference>
<gene>
    <name evidence="1" type="primary">X975_08933</name>
    <name evidence="1" type="ORF">TNCV_3993921</name>
</gene>
<evidence type="ECO:0000313" key="1">
    <source>
        <dbReference type="EMBL" id="GFY21348.1"/>
    </source>
</evidence>
<accession>A0A8X6T8E2</accession>
<dbReference type="Proteomes" id="UP000887159">
    <property type="component" value="Unassembled WGS sequence"/>
</dbReference>
<evidence type="ECO:0000313" key="2">
    <source>
        <dbReference type="Proteomes" id="UP000887159"/>
    </source>
</evidence>
<organism evidence="1 2">
    <name type="scientific">Trichonephila clavipes</name>
    <name type="common">Golden silk orbweaver</name>
    <name type="synonym">Nephila clavipes</name>
    <dbReference type="NCBI Taxonomy" id="2585209"/>
    <lineage>
        <taxon>Eukaryota</taxon>
        <taxon>Metazoa</taxon>
        <taxon>Ecdysozoa</taxon>
        <taxon>Arthropoda</taxon>
        <taxon>Chelicerata</taxon>
        <taxon>Arachnida</taxon>
        <taxon>Araneae</taxon>
        <taxon>Araneomorphae</taxon>
        <taxon>Entelegynae</taxon>
        <taxon>Araneoidea</taxon>
        <taxon>Nephilidae</taxon>
        <taxon>Trichonephila</taxon>
    </lineage>
</organism>